<dbReference type="Proteomes" id="UP000295135">
    <property type="component" value="Unassembled WGS sequence"/>
</dbReference>
<organism evidence="1 2">
    <name type="scientific">Sulfuritortus calidifontis</name>
    <dbReference type="NCBI Taxonomy" id="1914471"/>
    <lineage>
        <taxon>Bacteria</taxon>
        <taxon>Pseudomonadati</taxon>
        <taxon>Pseudomonadota</taxon>
        <taxon>Betaproteobacteria</taxon>
        <taxon>Nitrosomonadales</taxon>
        <taxon>Thiobacillaceae</taxon>
        <taxon>Sulfuritortus</taxon>
    </lineage>
</organism>
<comment type="caution">
    <text evidence="1">The sequence shown here is derived from an EMBL/GenBank/DDBJ whole genome shotgun (WGS) entry which is preliminary data.</text>
</comment>
<name>A0A4R3JV25_9PROT</name>
<protein>
    <recommendedName>
        <fullName evidence="3">ParE-like toxin of type II ParDE toxin-antitoxin system</fullName>
    </recommendedName>
</protein>
<dbReference type="InterPro" id="IPR035093">
    <property type="entry name" value="RelE/ParE_toxin_dom_sf"/>
</dbReference>
<evidence type="ECO:0008006" key="3">
    <source>
        <dbReference type="Google" id="ProtNLM"/>
    </source>
</evidence>
<evidence type="ECO:0000313" key="1">
    <source>
        <dbReference type="EMBL" id="TCS71774.1"/>
    </source>
</evidence>
<dbReference type="AlphaFoldDB" id="A0A4R3JV25"/>
<sequence length="55" mass="6219">MKIRELAAATRDLEEALDHYAEINPDLAAAMLHEVRLAKAMISRFPHAWHPLAGR</sequence>
<dbReference type="EMBL" id="SLZY01000008">
    <property type="protein sequence ID" value="TCS71774.1"/>
    <property type="molecule type" value="Genomic_DNA"/>
</dbReference>
<dbReference type="Gene3D" id="3.30.2310.20">
    <property type="entry name" value="RelE-like"/>
    <property type="match status" value="1"/>
</dbReference>
<keyword evidence="2" id="KW-1185">Reference proteome</keyword>
<reference evidence="1 2" key="1">
    <citation type="submission" date="2019-03" db="EMBL/GenBank/DDBJ databases">
        <title>Genomic Encyclopedia of Type Strains, Phase IV (KMG-IV): sequencing the most valuable type-strain genomes for metagenomic binning, comparative biology and taxonomic classification.</title>
        <authorList>
            <person name="Goeker M."/>
        </authorList>
    </citation>
    <scope>NUCLEOTIDE SEQUENCE [LARGE SCALE GENOMIC DNA]</scope>
    <source>
        <strain evidence="1 2">DSM 103923</strain>
    </source>
</reference>
<gene>
    <name evidence="1" type="ORF">EDC61_108117</name>
</gene>
<dbReference type="RefSeq" id="WP_165919155.1">
    <property type="nucleotide sequence ID" value="NZ_AP018721.1"/>
</dbReference>
<accession>A0A4R3JV25</accession>
<proteinExistence type="predicted"/>
<evidence type="ECO:0000313" key="2">
    <source>
        <dbReference type="Proteomes" id="UP000295135"/>
    </source>
</evidence>